<reference evidence="1 2" key="1">
    <citation type="submission" date="2019-10" db="EMBL/GenBank/DDBJ databases">
        <title>Paraburkholderia sp. isolated from nodules of Mimosa pudica from Brazilian Atlantic Forest soils.</title>
        <authorList>
            <person name="Paulitsch F."/>
            <person name="Hungria M."/>
            <person name="Dall'Agnol R."/>
        </authorList>
    </citation>
    <scope>NUCLEOTIDE SEQUENCE [LARGE SCALE GENOMIC DNA]</scope>
    <source>
        <strain evidence="1 2">CNPSo 3157</strain>
    </source>
</reference>
<sequence>MQRSELILEAGAKLSIALLHSTVNMEGANQRRGLAGVEWGSSHLGKSLMQAVVHVAPNGLLCGRVQMQHEFQMPNSGPCRSHQIRVPEVKQQSSFIKPVIDSRIYIRCGQVRR</sequence>
<dbReference type="EMBL" id="WHNP01000002">
    <property type="protein sequence ID" value="MPW15759.1"/>
    <property type="molecule type" value="Genomic_DNA"/>
</dbReference>
<accession>A0A7X1N5J5</accession>
<dbReference type="RefSeq" id="WP_152755151.1">
    <property type="nucleotide sequence ID" value="NZ_WHNP01000002.1"/>
</dbReference>
<organism evidence="1 2">
    <name type="scientific">Paraburkholderia franconis</name>
    <dbReference type="NCBI Taxonomy" id="2654983"/>
    <lineage>
        <taxon>Bacteria</taxon>
        <taxon>Pseudomonadati</taxon>
        <taxon>Pseudomonadota</taxon>
        <taxon>Betaproteobacteria</taxon>
        <taxon>Burkholderiales</taxon>
        <taxon>Burkholderiaceae</taxon>
        <taxon>Paraburkholderia</taxon>
    </lineage>
</organism>
<evidence type="ECO:0000313" key="1">
    <source>
        <dbReference type="EMBL" id="MPW15759.1"/>
    </source>
</evidence>
<protein>
    <submittedName>
        <fullName evidence="1">Uncharacterized protein</fullName>
    </submittedName>
</protein>
<comment type="caution">
    <text evidence="1">The sequence shown here is derived from an EMBL/GenBank/DDBJ whole genome shotgun (WGS) entry which is preliminary data.</text>
</comment>
<proteinExistence type="predicted"/>
<dbReference type="AlphaFoldDB" id="A0A7X1N5J5"/>
<gene>
    <name evidence="1" type="ORF">GCT13_02220</name>
</gene>
<evidence type="ECO:0000313" key="2">
    <source>
        <dbReference type="Proteomes" id="UP000484381"/>
    </source>
</evidence>
<keyword evidence="2" id="KW-1185">Reference proteome</keyword>
<dbReference type="Proteomes" id="UP000484381">
    <property type="component" value="Unassembled WGS sequence"/>
</dbReference>
<name>A0A7X1N5J5_9BURK</name>